<feature type="chain" id="PRO_5032593920" evidence="2">
    <location>
        <begin position="24"/>
        <end position="271"/>
    </location>
</feature>
<sequence length="271" mass="27550">MPTLATLSVSLFFLLSESPCCGGAACQGDGEGEARLRTLARDPSSRVPGERRHHVDPAKAVEEARSGHGGVRALFRGGPRGQCPRAGSVRFFSLHSWDSAKCAASLDYFREFSTRTGVDAELQKGPVRGATERALSTAGTLASAVDGGHGMIGGAKHVSSAAATTVRAGARFPCALGGGTASPTAARTRQGRRGGGRSDGLSASDEDGRGQADGGGAGEGDGEGRPLGLGREHGRLAFTPSASPRGGWFGCVSGGWRGRGEAAITILTFSA</sequence>
<dbReference type="Proteomes" id="UP000604825">
    <property type="component" value="Unassembled WGS sequence"/>
</dbReference>
<reference evidence="3" key="1">
    <citation type="submission" date="2020-10" db="EMBL/GenBank/DDBJ databases">
        <authorList>
            <person name="Han B."/>
            <person name="Lu T."/>
            <person name="Zhao Q."/>
            <person name="Huang X."/>
            <person name="Zhao Y."/>
        </authorList>
    </citation>
    <scope>NUCLEOTIDE SEQUENCE</scope>
</reference>
<feature type="signal peptide" evidence="2">
    <location>
        <begin position="1"/>
        <end position="23"/>
    </location>
</feature>
<name>A0A811Q8U8_9POAL</name>
<protein>
    <submittedName>
        <fullName evidence="3">Uncharacterized protein</fullName>
    </submittedName>
</protein>
<dbReference type="AlphaFoldDB" id="A0A811Q8U8"/>
<organism evidence="3 4">
    <name type="scientific">Miscanthus lutarioriparius</name>
    <dbReference type="NCBI Taxonomy" id="422564"/>
    <lineage>
        <taxon>Eukaryota</taxon>
        <taxon>Viridiplantae</taxon>
        <taxon>Streptophyta</taxon>
        <taxon>Embryophyta</taxon>
        <taxon>Tracheophyta</taxon>
        <taxon>Spermatophyta</taxon>
        <taxon>Magnoliopsida</taxon>
        <taxon>Liliopsida</taxon>
        <taxon>Poales</taxon>
        <taxon>Poaceae</taxon>
        <taxon>PACMAD clade</taxon>
        <taxon>Panicoideae</taxon>
        <taxon>Andropogonodae</taxon>
        <taxon>Andropogoneae</taxon>
        <taxon>Saccharinae</taxon>
        <taxon>Miscanthus</taxon>
    </lineage>
</organism>
<evidence type="ECO:0000313" key="4">
    <source>
        <dbReference type="Proteomes" id="UP000604825"/>
    </source>
</evidence>
<keyword evidence="2" id="KW-0732">Signal</keyword>
<accession>A0A811Q8U8</accession>
<evidence type="ECO:0000256" key="2">
    <source>
        <dbReference type="SAM" id="SignalP"/>
    </source>
</evidence>
<evidence type="ECO:0000313" key="3">
    <source>
        <dbReference type="EMBL" id="CAD6252403.1"/>
    </source>
</evidence>
<proteinExistence type="predicted"/>
<evidence type="ECO:0000256" key="1">
    <source>
        <dbReference type="SAM" id="MobiDB-lite"/>
    </source>
</evidence>
<keyword evidence="4" id="KW-1185">Reference proteome</keyword>
<gene>
    <name evidence="3" type="ORF">NCGR_LOCUS36055</name>
</gene>
<feature type="region of interest" description="Disordered" evidence="1">
    <location>
        <begin position="173"/>
        <end position="241"/>
    </location>
</feature>
<comment type="caution">
    <text evidence="3">The sequence shown here is derived from an EMBL/GenBank/DDBJ whole genome shotgun (WGS) entry which is preliminary data.</text>
</comment>
<dbReference type="EMBL" id="CAJGYO010000009">
    <property type="protein sequence ID" value="CAD6252403.1"/>
    <property type="molecule type" value="Genomic_DNA"/>
</dbReference>